<dbReference type="OrthoDB" id="2499931at2759"/>
<dbReference type="STRING" id="743788.S8DR69"/>
<name>S8DR69_FOMSC</name>
<evidence type="ECO:0000313" key="2">
    <source>
        <dbReference type="Proteomes" id="UP000015241"/>
    </source>
</evidence>
<dbReference type="Gene3D" id="3.40.50.720">
    <property type="entry name" value="NAD(P)-binding Rossmann-like Domain"/>
    <property type="match status" value="1"/>
</dbReference>
<dbReference type="AlphaFoldDB" id="S8DR69"/>
<dbReference type="InParanoid" id="S8DR69"/>
<organism evidence="1 2">
    <name type="scientific">Fomitopsis schrenkii</name>
    <name type="common">Brown rot fungus</name>
    <dbReference type="NCBI Taxonomy" id="2126942"/>
    <lineage>
        <taxon>Eukaryota</taxon>
        <taxon>Fungi</taxon>
        <taxon>Dikarya</taxon>
        <taxon>Basidiomycota</taxon>
        <taxon>Agaricomycotina</taxon>
        <taxon>Agaricomycetes</taxon>
        <taxon>Polyporales</taxon>
        <taxon>Fomitopsis</taxon>
    </lineage>
</organism>
<protein>
    <submittedName>
        <fullName evidence="1">Uncharacterized protein</fullName>
    </submittedName>
</protein>
<dbReference type="EMBL" id="KE504201">
    <property type="protein sequence ID" value="EPS95751.1"/>
    <property type="molecule type" value="Genomic_DNA"/>
</dbReference>
<reference evidence="1 2" key="1">
    <citation type="journal article" date="2012" name="Science">
        <title>The Paleozoic origin of enzymatic lignin decomposition reconstructed from 31 fungal genomes.</title>
        <authorList>
            <person name="Floudas D."/>
            <person name="Binder M."/>
            <person name="Riley R."/>
            <person name="Barry K."/>
            <person name="Blanchette R.A."/>
            <person name="Henrissat B."/>
            <person name="Martinez A.T."/>
            <person name="Otillar R."/>
            <person name="Spatafora J.W."/>
            <person name="Yadav J.S."/>
            <person name="Aerts A."/>
            <person name="Benoit I."/>
            <person name="Boyd A."/>
            <person name="Carlson A."/>
            <person name="Copeland A."/>
            <person name="Coutinho P.M."/>
            <person name="de Vries R.P."/>
            <person name="Ferreira P."/>
            <person name="Findley K."/>
            <person name="Foster B."/>
            <person name="Gaskell J."/>
            <person name="Glotzer D."/>
            <person name="Gorecki P."/>
            <person name="Heitman J."/>
            <person name="Hesse C."/>
            <person name="Hori C."/>
            <person name="Igarashi K."/>
            <person name="Jurgens J.A."/>
            <person name="Kallen N."/>
            <person name="Kersten P."/>
            <person name="Kohler A."/>
            <person name="Kuees U."/>
            <person name="Kumar T.K.A."/>
            <person name="Kuo A."/>
            <person name="LaButti K."/>
            <person name="Larrondo L.F."/>
            <person name="Lindquist E."/>
            <person name="Ling A."/>
            <person name="Lombard V."/>
            <person name="Lucas S."/>
            <person name="Lundell T."/>
            <person name="Martin R."/>
            <person name="McLaughlin D.J."/>
            <person name="Morgenstern I."/>
            <person name="Morin E."/>
            <person name="Murat C."/>
            <person name="Nagy L.G."/>
            <person name="Nolan M."/>
            <person name="Ohm R.A."/>
            <person name="Patyshakuliyeva A."/>
            <person name="Rokas A."/>
            <person name="Ruiz-Duenas F.J."/>
            <person name="Sabat G."/>
            <person name="Salamov A."/>
            <person name="Samejima M."/>
            <person name="Schmutz J."/>
            <person name="Slot J.C."/>
            <person name="St John F."/>
            <person name="Stenlid J."/>
            <person name="Sun H."/>
            <person name="Sun S."/>
            <person name="Syed K."/>
            <person name="Tsang A."/>
            <person name="Wiebenga A."/>
            <person name="Young D."/>
            <person name="Pisabarro A."/>
            <person name="Eastwood D.C."/>
            <person name="Martin F."/>
            <person name="Cullen D."/>
            <person name="Grigoriev I.V."/>
            <person name="Hibbett D.S."/>
        </authorList>
    </citation>
    <scope>NUCLEOTIDE SEQUENCE</scope>
    <source>
        <strain evidence="2">FP-58527</strain>
    </source>
</reference>
<accession>S8DR69</accession>
<sequence>MSESEWVPALMKASIAADCMPPLEDWAVSAAQAIVDILTCPPGYALPVVNIVHPQQFSAREVFQAINAELGAQLALVPPAEWAAKVQGLAEPSLDSARLCVLAEGTKDVAGPYELGGHPLFETAKAKRVSPTLAGLQPLGQREVYAWVRA</sequence>
<gene>
    <name evidence="1" type="ORF">FOMPIDRAFT_87241</name>
</gene>
<dbReference type="Proteomes" id="UP000015241">
    <property type="component" value="Unassembled WGS sequence"/>
</dbReference>
<proteinExistence type="predicted"/>
<keyword evidence="2" id="KW-1185">Reference proteome</keyword>
<dbReference type="HOGENOM" id="CLU_1740562_0_0_1"/>
<evidence type="ECO:0000313" key="1">
    <source>
        <dbReference type="EMBL" id="EPS95751.1"/>
    </source>
</evidence>